<organism evidence="2 3">
    <name type="scientific">Fibrisoma montanum</name>
    <dbReference type="NCBI Taxonomy" id="2305895"/>
    <lineage>
        <taxon>Bacteria</taxon>
        <taxon>Pseudomonadati</taxon>
        <taxon>Bacteroidota</taxon>
        <taxon>Cytophagia</taxon>
        <taxon>Cytophagales</taxon>
        <taxon>Spirosomataceae</taxon>
        <taxon>Fibrisoma</taxon>
    </lineage>
</organism>
<evidence type="ECO:0000313" key="3">
    <source>
        <dbReference type="Proteomes" id="UP000283523"/>
    </source>
</evidence>
<dbReference type="AlphaFoldDB" id="A0A418MAG1"/>
<proteinExistence type="predicted"/>
<keyword evidence="3" id="KW-1185">Reference proteome</keyword>
<dbReference type="RefSeq" id="WP_119667554.1">
    <property type="nucleotide sequence ID" value="NZ_QXED01000003.1"/>
</dbReference>
<sequence>MAQTTLTLTKKEGGQTLRSETTVDLSQAERDELLDELKAHGSPSFGEFATIYVAPETYTLHVGEEAIDFKPQFFPVRYASILDDLMGRLA</sequence>
<evidence type="ECO:0000256" key="1">
    <source>
        <dbReference type="SAM" id="MobiDB-lite"/>
    </source>
</evidence>
<gene>
    <name evidence="2" type="ORF">DYU11_10035</name>
</gene>
<feature type="region of interest" description="Disordered" evidence="1">
    <location>
        <begin position="1"/>
        <end position="24"/>
    </location>
</feature>
<dbReference type="Proteomes" id="UP000283523">
    <property type="component" value="Unassembled WGS sequence"/>
</dbReference>
<reference evidence="2 3" key="1">
    <citation type="submission" date="2018-08" db="EMBL/GenBank/DDBJ databases">
        <title>Fibrisoma montanum sp. nov., isolated from Danxia mountain soil.</title>
        <authorList>
            <person name="Huang Y."/>
        </authorList>
    </citation>
    <scope>NUCLEOTIDE SEQUENCE [LARGE SCALE GENOMIC DNA]</scope>
    <source>
        <strain evidence="2 3">HYT19</strain>
    </source>
</reference>
<dbReference type="EMBL" id="QXED01000003">
    <property type="protein sequence ID" value="RIV23336.1"/>
    <property type="molecule type" value="Genomic_DNA"/>
</dbReference>
<protein>
    <submittedName>
        <fullName evidence="2">Uncharacterized protein</fullName>
    </submittedName>
</protein>
<evidence type="ECO:0000313" key="2">
    <source>
        <dbReference type="EMBL" id="RIV23336.1"/>
    </source>
</evidence>
<name>A0A418MAG1_9BACT</name>
<dbReference type="OrthoDB" id="963136at2"/>
<accession>A0A418MAG1</accession>
<comment type="caution">
    <text evidence="2">The sequence shown here is derived from an EMBL/GenBank/DDBJ whole genome shotgun (WGS) entry which is preliminary data.</text>
</comment>